<comment type="similarity">
    <text evidence="2">Belongs to the fatty acid desaturase type 1 family.</text>
</comment>
<evidence type="ECO:0000256" key="2">
    <source>
        <dbReference type="ARBA" id="ARBA00009295"/>
    </source>
</evidence>
<organism evidence="10 11">
    <name type="scientific">Cafeteria roenbergensis</name>
    <name type="common">Marine flagellate</name>
    <dbReference type="NCBI Taxonomy" id="33653"/>
    <lineage>
        <taxon>Eukaryota</taxon>
        <taxon>Sar</taxon>
        <taxon>Stramenopiles</taxon>
        <taxon>Bigyra</taxon>
        <taxon>Opalozoa</taxon>
        <taxon>Bicosoecida</taxon>
        <taxon>Cafeteriaceae</taxon>
        <taxon>Cafeteria</taxon>
    </lineage>
</organism>
<proteinExistence type="inferred from homology"/>
<dbReference type="PANTHER" id="PTHR19353">
    <property type="entry name" value="FATTY ACID DESATURASE 2"/>
    <property type="match status" value="1"/>
</dbReference>
<comment type="subcellular location">
    <subcellularLocation>
        <location evidence="1">Membrane</location>
        <topology evidence="1">Multi-pass membrane protein</topology>
    </subcellularLocation>
</comment>
<keyword evidence="3 8" id="KW-0812">Transmembrane</keyword>
<comment type="caution">
    <text evidence="10">The sequence shown here is derived from an EMBL/GenBank/DDBJ whole genome shotgun (WGS) entry which is preliminary data.</text>
</comment>
<gene>
    <name evidence="10" type="ORF">FNF29_08486</name>
</gene>
<evidence type="ECO:0000256" key="8">
    <source>
        <dbReference type="SAM" id="Phobius"/>
    </source>
</evidence>
<keyword evidence="6" id="KW-0443">Lipid metabolism</keyword>
<evidence type="ECO:0000256" key="1">
    <source>
        <dbReference type="ARBA" id="ARBA00004141"/>
    </source>
</evidence>
<feature type="transmembrane region" description="Helical" evidence="8">
    <location>
        <begin position="6"/>
        <end position="26"/>
    </location>
</feature>
<keyword evidence="11" id="KW-1185">Reference proteome</keyword>
<evidence type="ECO:0000256" key="6">
    <source>
        <dbReference type="ARBA" id="ARBA00023098"/>
    </source>
</evidence>
<keyword evidence="7 8" id="KW-0472">Membrane</keyword>
<dbReference type="InterPro" id="IPR012171">
    <property type="entry name" value="Fatty_acid_desaturase"/>
</dbReference>
<sequence length="90" mass="10101">MTPIQAIAYFLTAQMVCGLMLAVSFVEHHLFPTMPRHHLAKAAPIVEALCKKHGVRYHSQPLLVGVWEVLECLDVMAQPVIRALHEFPAM</sequence>
<reference evidence="10 11" key="1">
    <citation type="submission" date="2019-07" db="EMBL/GenBank/DDBJ databases">
        <title>Genomes of Cafeteria roenbergensis.</title>
        <authorList>
            <person name="Fischer M.G."/>
            <person name="Hackl T."/>
            <person name="Roman M."/>
        </authorList>
    </citation>
    <scope>NUCLEOTIDE SEQUENCE [LARGE SCALE GENOMIC DNA]</scope>
    <source>
        <strain evidence="10 11">BVI</strain>
    </source>
</reference>
<dbReference type="GO" id="GO:0016717">
    <property type="term" value="F:oxidoreductase activity, acting on paired donors, with oxidation of a pair of donors resulting in the reduction of molecular oxygen to two molecules of water"/>
    <property type="evidence" value="ECO:0007669"/>
    <property type="project" value="TreeGrafter"/>
</dbReference>
<name>A0A5A8BXZ4_CAFRO</name>
<dbReference type="GO" id="GO:0006629">
    <property type="term" value="P:lipid metabolic process"/>
    <property type="evidence" value="ECO:0007669"/>
    <property type="project" value="UniProtKB-KW"/>
</dbReference>
<dbReference type="Proteomes" id="UP000323011">
    <property type="component" value="Unassembled WGS sequence"/>
</dbReference>
<keyword evidence="5" id="KW-0560">Oxidoreductase</keyword>
<evidence type="ECO:0000259" key="9">
    <source>
        <dbReference type="Pfam" id="PF00487"/>
    </source>
</evidence>
<dbReference type="AlphaFoldDB" id="A0A5A8BXZ4"/>
<evidence type="ECO:0000256" key="3">
    <source>
        <dbReference type="ARBA" id="ARBA00022692"/>
    </source>
</evidence>
<feature type="domain" description="Fatty acid desaturase" evidence="9">
    <location>
        <begin position="26"/>
        <end position="60"/>
    </location>
</feature>
<dbReference type="EMBL" id="VLTN01000165">
    <property type="protein sequence ID" value="KAA0145553.1"/>
    <property type="molecule type" value="Genomic_DNA"/>
</dbReference>
<evidence type="ECO:0000313" key="10">
    <source>
        <dbReference type="EMBL" id="KAA0145553.1"/>
    </source>
</evidence>
<accession>A0A5A8BXZ4</accession>
<evidence type="ECO:0000256" key="7">
    <source>
        <dbReference type="ARBA" id="ARBA00023136"/>
    </source>
</evidence>
<evidence type="ECO:0000313" key="11">
    <source>
        <dbReference type="Proteomes" id="UP000323011"/>
    </source>
</evidence>
<keyword evidence="4 8" id="KW-1133">Transmembrane helix</keyword>
<dbReference type="Pfam" id="PF00487">
    <property type="entry name" value="FA_desaturase"/>
    <property type="match status" value="1"/>
</dbReference>
<dbReference type="InterPro" id="IPR005804">
    <property type="entry name" value="FA_desaturase_dom"/>
</dbReference>
<evidence type="ECO:0000256" key="4">
    <source>
        <dbReference type="ARBA" id="ARBA00022989"/>
    </source>
</evidence>
<dbReference type="GO" id="GO:0016020">
    <property type="term" value="C:membrane"/>
    <property type="evidence" value="ECO:0007669"/>
    <property type="project" value="UniProtKB-SubCell"/>
</dbReference>
<protein>
    <recommendedName>
        <fullName evidence="9">Fatty acid desaturase domain-containing protein</fullName>
    </recommendedName>
</protein>
<dbReference type="PANTHER" id="PTHR19353:SF88">
    <property type="entry name" value="DELTA(5) FATTY ACID DESATURASE FAT-4"/>
    <property type="match status" value="1"/>
</dbReference>
<evidence type="ECO:0000256" key="5">
    <source>
        <dbReference type="ARBA" id="ARBA00023002"/>
    </source>
</evidence>